<evidence type="ECO:0000256" key="10">
    <source>
        <dbReference type="ARBA" id="ARBA00022989"/>
    </source>
</evidence>
<keyword evidence="16" id="KW-0732">Signal</keyword>
<keyword evidence="19" id="KW-1185">Reference proteome</keyword>
<keyword evidence="5" id="KW-0808">Transferase</keyword>
<keyword evidence="10 15" id="KW-1133">Transmembrane helix</keyword>
<protein>
    <recommendedName>
        <fullName evidence="2">non-specific serine/threonine protein kinase</fullName>
        <ecNumber evidence="2">2.7.11.1</ecNumber>
    </recommendedName>
</protein>
<comment type="caution">
    <text evidence="18">The sequence shown here is derived from an EMBL/GenBank/DDBJ whole genome shotgun (WGS) entry which is preliminary data.</text>
</comment>
<evidence type="ECO:0000256" key="3">
    <source>
        <dbReference type="ARBA" id="ARBA00022475"/>
    </source>
</evidence>
<gene>
    <name evidence="18" type="ORF">OIU74_019982</name>
</gene>
<keyword evidence="11 15" id="KW-0472">Membrane</keyword>
<evidence type="ECO:0000256" key="5">
    <source>
        <dbReference type="ARBA" id="ARBA00022679"/>
    </source>
</evidence>
<dbReference type="PANTHER" id="PTHR47989:SF62">
    <property type="entry name" value="OS05G0423500 PROTEIN"/>
    <property type="match status" value="1"/>
</dbReference>
<dbReference type="PROSITE" id="PS51257">
    <property type="entry name" value="PROKAR_LIPOPROTEIN"/>
    <property type="match status" value="1"/>
</dbReference>
<feature type="domain" description="Protein kinase" evidence="17">
    <location>
        <begin position="298"/>
        <end position="470"/>
    </location>
</feature>
<evidence type="ECO:0000313" key="19">
    <source>
        <dbReference type="Proteomes" id="UP001151752"/>
    </source>
</evidence>
<dbReference type="InterPro" id="IPR043891">
    <property type="entry name" value="SPARK"/>
</dbReference>
<dbReference type="GO" id="GO:0005524">
    <property type="term" value="F:ATP binding"/>
    <property type="evidence" value="ECO:0007669"/>
    <property type="project" value="UniProtKB-UniRule"/>
</dbReference>
<evidence type="ECO:0000259" key="17">
    <source>
        <dbReference type="PROSITE" id="PS50011"/>
    </source>
</evidence>
<dbReference type="EMBL" id="JAPFFM010000020">
    <property type="protein sequence ID" value="KAJ6681613.1"/>
    <property type="molecule type" value="Genomic_DNA"/>
</dbReference>
<dbReference type="AlphaFoldDB" id="A0A9Q0P4W9"/>
<dbReference type="EC" id="2.7.11.1" evidence="2"/>
<evidence type="ECO:0000313" key="18">
    <source>
        <dbReference type="EMBL" id="KAJ6681613.1"/>
    </source>
</evidence>
<proteinExistence type="predicted"/>
<evidence type="ECO:0000256" key="4">
    <source>
        <dbReference type="ARBA" id="ARBA00022527"/>
    </source>
</evidence>
<keyword evidence="9 14" id="KW-0067">ATP-binding</keyword>
<evidence type="ECO:0000256" key="14">
    <source>
        <dbReference type="PROSITE-ProRule" id="PRU10141"/>
    </source>
</evidence>
<evidence type="ECO:0000256" key="2">
    <source>
        <dbReference type="ARBA" id="ARBA00012513"/>
    </source>
</evidence>
<dbReference type="PANTHER" id="PTHR47989">
    <property type="entry name" value="OS01G0750732 PROTEIN"/>
    <property type="match status" value="1"/>
</dbReference>
<dbReference type="InterPro" id="IPR017441">
    <property type="entry name" value="Protein_kinase_ATP_BS"/>
</dbReference>
<dbReference type="GO" id="GO:0004674">
    <property type="term" value="F:protein serine/threonine kinase activity"/>
    <property type="evidence" value="ECO:0007669"/>
    <property type="project" value="UniProtKB-KW"/>
</dbReference>
<dbReference type="InterPro" id="IPR011009">
    <property type="entry name" value="Kinase-like_dom_sf"/>
</dbReference>
<keyword evidence="8 18" id="KW-0418">Kinase</keyword>
<evidence type="ECO:0000256" key="1">
    <source>
        <dbReference type="ARBA" id="ARBA00004162"/>
    </source>
</evidence>
<evidence type="ECO:0000256" key="12">
    <source>
        <dbReference type="ARBA" id="ARBA00047899"/>
    </source>
</evidence>
<keyword evidence="4" id="KW-0723">Serine/threonine-protein kinase</keyword>
<dbReference type="InterPro" id="IPR000719">
    <property type="entry name" value="Prot_kinase_dom"/>
</dbReference>
<evidence type="ECO:0000256" key="13">
    <source>
        <dbReference type="ARBA" id="ARBA00048679"/>
    </source>
</evidence>
<comment type="catalytic activity">
    <reaction evidence="12">
        <text>L-threonyl-[protein] + ATP = O-phospho-L-threonyl-[protein] + ADP + H(+)</text>
        <dbReference type="Rhea" id="RHEA:46608"/>
        <dbReference type="Rhea" id="RHEA-COMP:11060"/>
        <dbReference type="Rhea" id="RHEA-COMP:11605"/>
        <dbReference type="ChEBI" id="CHEBI:15378"/>
        <dbReference type="ChEBI" id="CHEBI:30013"/>
        <dbReference type="ChEBI" id="CHEBI:30616"/>
        <dbReference type="ChEBI" id="CHEBI:61977"/>
        <dbReference type="ChEBI" id="CHEBI:456216"/>
        <dbReference type="EC" id="2.7.11.1"/>
    </reaction>
</comment>
<evidence type="ECO:0000256" key="7">
    <source>
        <dbReference type="ARBA" id="ARBA00022741"/>
    </source>
</evidence>
<comment type="subcellular location">
    <subcellularLocation>
        <location evidence="1">Cell membrane</location>
        <topology evidence="1">Single-pass membrane protein</topology>
    </subcellularLocation>
</comment>
<feature type="signal peptide" evidence="16">
    <location>
        <begin position="1"/>
        <end position="27"/>
    </location>
</feature>
<organism evidence="18 19">
    <name type="scientific">Salix koriyanagi</name>
    <dbReference type="NCBI Taxonomy" id="2511006"/>
    <lineage>
        <taxon>Eukaryota</taxon>
        <taxon>Viridiplantae</taxon>
        <taxon>Streptophyta</taxon>
        <taxon>Embryophyta</taxon>
        <taxon>Tracheophyta</taxon>
        <taxon>Spermatophyta</taxon>
        <taxon>Magnoliopsida</taxon>
        <taxon>eudicotyledons</taxon>
        <taxon>Gunneridae</taxon>
        <taxon>Pentapetalae</taxon>
        <taxon>rosids</taxon>
        <taxon>fabids</taxon>
        <taxon>Malpighiales</taxon>
        <taxon>Salicaceae</taxon>
        <taxon>Saliceae</taxon>
        <taxon>Salix</taxon>
    </lineage>
</organism>
<feature type="transmembrane region" description="Helical" evidence="15">
    <location>
        <begin position="229"/>
        <end position="253"/>
    </location>
</feature>
<dbReference type="FunFam" id="3.30.200.20:FF:000542">
    <property type="entry name" value="Receptor-like serine/threonine-protein kinase At4g25390"/>
    <property type="match status" value="1"/>
</dbReference>
<reference evidence="18" key="2">
    <citation type="journal article" date="2023" name="Int. J. Mol. Sci.">
        <title>De Novo Assembly and Annotation of 11 Diverse Shrub Willow (Salix) Genomes Reveals Novel Gene Organization in Sex-Linked Regions.</title>
        <authorList>
            <person name="Hyden B."/>
            <person name="Feng K."/>
            <person name="Yates T.B."/>
            <person name="Jawdy S."/>
            <person name="Cereghino C."/>
            <person name="Smart L.B."/>
            <person name="Muchero W."/>
        </authorList>
    </citation>
    <scope>NUCLEOTIDE SEQUENCE</scope>
    <source>
        <tissue evidence="18">Shoot tip</tissue>
    </source>
</reference>
<comment type="catalytic activity">
    <reaction evidence="13">
        <text>L-seryl-[protein] + ATP = O-phospho-L-seryl-[protein] + ADP + H(+)</text>
        <dbReference type="Rhea" id="RHEA:17989"/>
        <dbReference type="Rhea" id="RHEA-COMP:9863"/>
        <dbReference type="Rhea" id="RHEA-COMP:11604"/>
        <dbReference type="ChEBI" id="CHEBI:15378"/>
        <dbReference type="ChEBI" id="CHEBI:29999"/>
        <dbReference type="ChEBI" id="CHEBI:30616"/>
        <dbReference type="ChEBI" id="CHEBI:83421"/>
        <dbReference type="ChEBI" id="CHEBI:456216"/>
        <dbReference type="EC" id="2.7.11.1"/>
    </reaction>
</comment>
<keyword evidence="3" id="KW-1003">Cell membrane</keyword>
<dbReference type="Pfam" id="PF19160">
    <property type="entry name" value="SPARK"/>
    <property type="match status" value="1"/>
</dbReference>
<dbReference type="PROSITE" id="PS00107">
    <property type="entry name" value="PROTEIN_KINASE_ATP"/>
    <property type="match status" value="1"/>
</dbReference>
<keyword evidence="6 15" id="KW-0812">Transmembrane</keyword>
<reference evidence="18" key="1">
    <citation type="submission" date="2022-11" db="EMBL/GenBank/DDBJ databases">
        <authorList>
            <person name="Hyden B.L."/>
            <person name="Feng K."/>
            <person name="Yates T."/>
            <person name="Jawdy S."/>
            <person name="Smart L.B."/>
            <person name="Muchero W."/>
        </authorList>
    </citation>
    <scope>NUCLEOTIDE SEQUENCE</scope>
    <source>
        <tissue evidence="18">Shoot tip</tissue>
    </source>
</reference>
<feature type="chain" id="PRO_5040149801" description="non-specific serine/threonine protein kinase" evidence="16">
    <location>
        <begin position="28"/>
        <end position="470"/>
    </location>
</feature>
<evidence type="ECO:0000256" key="16">
    <source>
        <dbReference type="SAM" id="SignalP"/>
    </source>
</evidence>
<dbReference type="InterPro" id="IPR001245">
    <property type="entry name" value="Ser-Thr/Tyr_kinase_cat_dom"/>
</dbReference>
<keyword evidence="18" id="KW-0675">Receptor</keyword>
<feature type="binding site" evidence="14">
    <location>
        <position position="326"/>
    </location>
    <ligand>
        <name>ATP</name>
        <dbReference type="ChEBI" id="CHEBI:30616"/>
    </ligand>
</feature>
<dbReference type="Proteomes" id="UP001151752">
    <property type="component" value="Chromosome 5"/>
</dbReference>
<accession>A0A9Q0P4W9</accession>
<dbReference type="GO" id="GO:0005886">
    <property type="term" value="C:plasma membrane"/>
    <property type="evidence" value="ECO:0007669"/>
    <property type="project" value="UniProtKB-SubCell"/>
</dbReference>
<evidence type="ECO:0000256" key="15">
    <source>
        <dbReference type="SAM" id="Phobius"/>
    </source>
</evidence>
<name>A0A9Q0P4W9_9ROSI</name>
<evidence type="ECO:0000256" key="8">
    <source>
        <dbReference type="ARBA" id="ARBA00022777"/>
    </source>
</evidence>
<dbReference type="Pfam" id="PF07714">
    <property type="entry name" value="PK_Tyr_Ser-Thr"/>
    <property type="match status" value="1"/>
</dbReference>
<sequence>MGRNLLFSSFPCLFFFLAVSTIHLVSATSSCPVDLSYVQTVPWDTSLCRQPDGLEHCCQTLLSVFGMGLAQHLRETSMFQFPNSNASSACLSDFQAKLATMSIDPSLVPYCFKDPAQFVTNTSSCVGIVTTQDWIEKVGPITPLNTACRGDFSELTRCSSCLDAGQKINSQLSSIDPNATSKCFYYTCLYAAGIVSEHGPLDATTAACTLALPLANSATKKPAKSRDELLKLVFGLLGALIGVLLAFGLITMYRKWDRKRKVNASHERFVSGFRASMLPNSGAKWFHISELERATKGFSQTNFLGQGAYGVVYKGTLSDGALVAVKQMHDLDSQGDEDFSNEVEIIGKIRHRNLLSLRGCCVTSDNSKDWAWTLAKSGKSQEILDESIRDQGPKGVMERFVLVGILCAHVMVAFRPTIADALKMLEGDIDIPRLPERPLPLGHESFRPSWNESSYATERSRTSSSSRRAM</sequence>
<dbReference type="SUPFAM" id="SSF56112">
    <property type="entry name" value="Protein kinase-like (PK-like)"/>
    <property type="match status" value="1"/>
</dbReference>
<dbReference type="PROSITE" id="PS50011">
    <property type="entry name" value="PROTEIN_KINASE_DOM"/>
    <property type="match status" value="1"/>
</dbReference>
<keyword evidence="7 14" id="KW-0547">Nucleotide-binding</keyword>
<evidence type="ECO:0000256" key="11">
    <source>
        <dbReference type="ARBA" id="ARBA00023136"/>
    </source>
</evidence>
<dbReference type="Gene3D" id="3.30.200.20">
    <property type="entry name" value="Phosphorylase Kinase, domain 1"/>
    <property type="match status" value="1"/>
</dbReference>
<evidence type="ECO:0000256" key="9">
    <source>
        <dbReference type="ARBA" id="ARBA00022840"/>
    </source>
</evidence>
<evidence type="ECO:0000256" key="6">
    <source>
        <dbReference type="ARBA" id="ARBA00022692"/>
    </source>
</evidence>